<protein>
    <submittedName>
        <fullName evidence="2">GTPase ObgE</fullName>
    </submittedName>
</protein>
<evidence type="ECO:0000313" key="3">
    <source>
        <dbReference type="Proteomes" id="UP000255509"/>
    </source>
</evidence>
<dbReference type="InterPro" id="IPR036726">
    <property type="entry name" value="GTP1_OBG_dom_sf"/>
</dbReference>
<dbReference type="SUPFAM" id="SSF82051">
    <property type="entry name" value="Obg GTP-binding protein N-terminal domain"/>
    <property type="match status" value="1"/>
</dbReference>
<dbReference type="AlphaFoldDB" id="A0A379W2B4"/>
<accession>A0A379W2B4</accession>
<organism evidence="2 3">
    <name type="scientific">Salmonella enterica I</name>
    <dbReference type="NCBI Taxonomy" id="59201"/>
    <lineage>
        <taxon>Bacteria</taxon>
        <taxon>Pseudomonadati</taxon>
        <taxon>Pseudomonadota</taxon>
        <taxon>Gammaproteobacteria</taxon>
        <taxon>Enterobacterales</taxon>
        <taxon>Enterobacteriaceae</taxon>
        <taxon>Salmonella</taxon>
    </lineage>
</organism>
<proteinExistence type="predicted"/>
<feature type="domain" description="Obg" evidence="1">
    <location>
        <begin position="1"/>
        <end position="52"/>
    </location>
</feature>
<gene>
    <name evidence="2" type="primary">obgE_1</name>
    <name evidence="2" type="ORF">NCTC8258_00878</name>
</gene>
<sequence length="52" mass="5459">MKFVDEASILVVAGDGGNGCVSFRRENISRKAARTAVMAATAATSGWKPMKT</sequence>
<dbReference type="Proteomes" id="UP000255509">
    <property type="component" value="Unassembled WGS sequence"/>
</dbReference>
<dbReference type="PROSITE" id="PS51883">
    <property type="entry name" value="OBG"/>
    <property type="match status" value="1"/>
</dbReference>
<name>A0A379W2B4_SALET</name>
<dbReference type="Gene3D" id="2.70.210.12">
    <property type="entry name" value="GTP1/OBG domain"/>
    <property type="match status" value="1"/>
</dbReference>
<evidence type="ECO:0000313" key="2">
    <source>
        <dbReference type="EMBL" id="SUH13248.1"/>
    </source>
</evidence>
<dbReference type="EMBL" id="UGXS01000004">
    <property type="protein sequence ID" value="SUH13248.1"/>
    <property type="molecule type" value="Genomic_DNA"/>
</dbReference>
<dbReference type="InterPro" id="IPR006169">
    <property type="entry name" value="GTP1_OBG_dom"/>
</dbReference>
<dbReference type="GO" id="GO:0042254">
    <property type="term" value="P:ribosome biogenesis"/>
    <property type="evidence" value="ECO:0007669"/>
    <property type="project" value="UniProtKB-UniRule"/>
</dbReference>
<reference evidence="2 3" key="1">
    <citation type="submission" date="2018-06" db="EMBL/GenBank/DDBJ databases">
        <authorList>
            <consortium name="Pathogen Informatics"/>
            <person name="Doyle S."/>
        </authorList>
    </citation>
    <scope>NUCLEOTIDE SEQUENCE [LARGE SCALE GENOMIC DNA]</scope>
    <source>
        <strain evidence="2 3">NCTC8258</strain>
    </source>
</reference>
<evidence type="ECO:0000259" key="1">
    <source>
        <dbReference type="PROSITE" id="PS51883"/>
    </source>
</evidence>
<dbReference type="Pfam" id="PF01018">
    <property type="entry name" value="GTP1_OBG"/>
    <property type="match status" value="1"/>
</dbReference>